<dbReference type="InterPro" id="IPR036928">
    <property type="entry name" value="AS_sf"/>
</dbReference>
<keyword evidence="6 8" id="KW-0472">Membrane</keyword>
<keyword evidence="4" id="KW-0378">Hydrolase</keyword>
<gene>
    <name evidence="10" type="ORF">BO88DRAFT_445713</name>
</gene>
<dbReference type="OrthoDB" id="6428749at2759"/>
<dbReference type="EMBL" id="KZ821635">
    <property type="protein sequence ID" value="PYH66078.1"/>
    <property type="molecule type" value="Genomic_DNA"/>
</dbReference>
<dbReference type="GO" id="GO:0016020">
    <property type="term" value="C:membrane"/>
    <property type="evidence" value="ECO:0007669"/>
    <property type="project" value="UniProtKB-SubCell"/>
</dbReference>
<dbReference type="GO" id="GO:0016787">
    <property type="term" value="F:hydrolase activity"/>
    <property type="evidence" value="ECO:0007669"/>
    <property type="project" value="UniProtKB-KW"/>
</dbReference>
<keyword evidence="5 8" id="KW-1133">Transmembrane helix</keyword>
<organism evidence="10 11">
    <name type="scientific">Aspergillus vadensis (strain CBS 113365 / IMI 142717 / IBT 24658)</name>
    <dbReference type="NCBI Taxonomy" id="1448311"/>
    <lineage>
        <taxon>Eukaryota</taxon>
        <taxon>Fungi</taxon>
        <taxon>Dikarya</taxon>
        <taxon>Ascomycota</taxon>
        <taxon>Pezizomycotina</taxon>
        <taxon>Eurotiomycetes</taxon>
        <taxon>Eurotiomycetidae</taxon>
        <taxon>Eurotiales</taxon>
        <taxon>Aspergillaceae</taxon>
        <taxon>Aspergillus</taxon>
        <taxon>Aspergillus subgen. Circumdati</taxon>
    </lineage>
</organism>
<keyword evidence="3 8" id="KW-0812">Transmembrane</keyword>
<reference evidence="10" key="1">
    <citation type="submission" date="2016-12" db="EMBL/GenBank/DDBJ databases">
        <title>The genomes of Aspergillus section Nigri reveals drivers in fungal speciation.</title>
        <authorList>
            <consortium name="DOE Joint Genome Institute"/>
            <person name="Vesth T.C."/>
            <person name="Nybo J."/>
            <person name="Theobald S."/>
            <person name="Brandl J."/>
            <person name="Frisvad J.C."/>
            <person name="Nielsen K.F."/>
            <person name="Lyhne E.K."/>
            <person name="Kogle M.E."/>
            <person name="Kuo A."/>
            <person name="Riley R."/>
            <person name="Clum A."/>
            <person name="Nolan M."/>
            <person name="Lipzen A."/>
            <person name="Salamov A."/>
            <person name="Henrissat B."/>
            <person name="Wiebenga A."/>
            <person name="De Vries R.P."/>
            <person name="Grigoriev I.V."/>
            <person name="Mortensen U.H."/>
            <person name="Andersen M.R."/>
            <person name="Baker S.E."/>
        </authorList>
    </citation>
    <scope>NUCLEOTIDE SEQUENCE [LARGE SCALE GENOMIC DNA]</scope>
    <source>
        <strain evidence="10">CBS 113365</strain>
    </source>
</reference>
<evidence type="ECO:0000313" key="10">
    <source>
        <dbReference type="EMBL" id="PYH66078.1"/>
    </source>
</evidence>
<feature type="transmembrane region" description="Helical" evidence="8">
    <location>
        <begin position="280"/>
        <end position="305"/>
    </location>
</feature>
<evidence type="ECO:0000256" key="1">
    <source>
        <dbReference type="ARBA" id="ARBA00004141"/>
    </source>
</evidence>
<evidence type="ECO:0000256" key="8">
    <source>
        <dbReference type="SAM" id="Phobius"/>
    </source>
</evidence>
<evidence type="ECO:0000256" key="3">
    <source>
        <dbReference type="ARBA" id="ARBA00022692"/>
    </source>
</evidence>
<evidence type="ECO:0000256" key="4">
    <source>
        <dbReference type="ARBA" id="ARBA00022801"/>
    </source>
</evidence>
<dbReference type="InterPro" id="IPR002293">
    <property type="entry name" value="AA/rel_permease1"/>
</dbReference>
<feature type="transmembrane region" description="Helical" evidence="8">
    <location>
        <begin position="130"/>
        <end position="149"/>
    </location>
</feature>
<evidence type="ECO:0000256" key="7">
    <source>
        <dbReference type="SAM" id="MobiDB-lite"/>
    </source>
</evidence>
<feature type="compositionally biased region" description="Polar residues" evidence="7">
    <location>
        <begin position="1"/>
        <end position="14"/>
    </location>
</feature>
<feature type="compositionally biased region" description="Low complexity" evidence="7">
    <location>
        <begin position="61"/>
        <end position="73"/>
    </location>
</feature>
<dbReference type="Gene3D" id="3.90.1300.10">
    <property type="entry name" value="Amidase signature (AS) domain"/>
    <property type="match status" value="1"/>
</dbReference>
<keyword evidence="11" id="KW-1185">Reference proteome</keyword>
<dbReference type="GO" id="GO:0022857">
    <property type="term" value="F:transmembrane transporter activity"/>
    <property type="evidence" value="ECO:0007669"/>
    <property type="project" value="InterPro"/>
</dbReference>
<sequence length="1129" mass="123704">MSHITFSNSESRSGNYHAPRDSLELASLASSPDSAPRSSRSSSPSGISSSRKLSLEDEDPLSSSHPQSQGPSGRPRSARSYSISSAFDFGATLFPLSQTTGGYAPLGVSSADREAGIADGSLERNKTLTYMNGLSLVIGLVIGSGIFSSPSQVNVNAGSPGASLIAWVVAGLLAWTGAASYAELGGAIPLNGGSQVYLSKIFGELAGFLFTWCSVLVLKPGSAAIIAIIFGEYVVRAFVGADVESVNPWINKAVAFGGIFVVTLLNCISTRVAARIGDLFMFFKFVALLGVTIIGIIVAITGHSSTGSANKEWKTGWFEGTNLDISAWAVALYAGLWAFDGWDNTNYVTGEFKNPNKDLPRVIHTAMPLVILSYLLANISYILVLPHSTIEATNTIAIQFGDKVFGHVGALIFALIVSASCIGALNATAFTSGRLVYAAGKEGYIPSIFGKLWTRDISTNRLQRRSWATKVFSRLCGDGTRIGFTPIYAMALNSTLTLIYVIVGEFKTLVTFYGVAGYTFYFVTVLGLIILRTWISTPIIFCCVSLFLLSRATLIVVAFIIAGIPVYYWRIYKRDGRKAFPNWKFWQRHLRSWEQIVSQKLSLRNQLLKPYQVNDIDRRLPQLLSVHERTCILEDPVIQEITDIDSVPRLFECLKSGKYTAEQTTLAFIKRAVVAHQLTNCLTEIVFEDALEQARQLDHAFRQNGQIKGPLHGIPVTVKDQFNVKGVDTTLGYVGRSFAPATEDAVLVQMLKDMGAIVLAKTNLPQSIMWAETDNPLWGLTVNPRNPEFTPGGSTGGEAVLLALHGSILGYGTDIGGSVRIPQSHMGLYSLKPTSSRLPYHGVPVSTEGQEHVPSSVGPMARDLSSLCYISRLIANAHPWQLDPKCTPLPWNDSAHEEVQNRPMVIGLILDDGVVKVHPPIERALRDLAAKLEAHGHELVLWDASDHLEYIQLMDAFYTVDGGEDIRRDVEAAGEPYIPHVEALVNRGKAISIYEYWQLNRKKIALQKKYLDKWNATRSPSGKPIDVLLAPTTPHPAIPHRTLRWVGYTKIWNFLDYSAVTFPVDQVRAEVDELPAGYQPRNELDAWNWGLYNAEAMNGHPINVQIIGKKLEEEKVLGAATAIEKIWRS</sequence>
<protein>
    <submittedName>
        <fullName evidence="10">Amino acid/polyamine transporter</fullName>
    </submittedName>
</protein>
<dbReference type="PANTHER" id="PTHR46072">
    <property type="entry name" value="AMIDASE-RELATED-RELATED"/>
    <property type="match status" value="1"/>
</dbReference>
<dbReference type="Gene3D" id="1.20.1740.10">
    <property type="entry name" value="Amino acid/polyamine transporter I"/>
    <property type="match status" value="1"/>
</dbReference>
<dbReference type="Pfam" id="PF01425">
    <property type="entry name" value="Amidase"/>
    <property type="match status" value="1"/>
</dbReference>
<evidence type="ECO:0000256" key="6">
    <source>
        <dbReference type="ARBA" id="ARBA00023136"/>
    </source>
</evidence>
<evidence type="ECO:0000256" key="5">
    <source>
        <dbReference type="ARBA" id="ARBA00022989"/>
    </source>
</evidence>
<name>A0A319BSA4_ASPVC</name>
<comment type="subcellular location">
    <subcellularLocation>
        <location evidence="1">Membrane</location>
        <topology evidence="1">Multi-pass membrane protein</topology>
    </subcellularLocation>
</comment>
<feature type="transmembrane region" description="Helical" evidence="8">
    <location>
        <begin position="205"/>
        <end position="229"/>
    </location>
</feature>
<feature type="transmembrane region" description="Helical" evidence="8">
    <location>
        <begin position="325"/>
        <end position="342"/>
    </location>
</feature>
<dbReference type="PANTHER" id="PTHR46072:SF2">
    <property type="entry name" value="AMIDASE (EUROFUNG)"/>
    <property type="match status" value="1"/>
</dbReference>
<feature type="compositionally biased region" description="Low complexity" evidence="7">
    <location>
        <begin position="24"/>
        <end position="52"/>
    </location>
</feature>
<feature type="transmembrane region" description="Helical" evidence="8">
    <location>
        <begin position="482"/>
        <end position="503"/>
    </location>
</feature>
<accession>A0A319BSA4</accession>
<dbReference type="FunFam" id="1.20.1740.10:FF:000042">
    <property type="entry name" value="Similar to amino acid transporter"/>
    <property type="match status" value="1"/>
</dbReference>
<feature type="transmembrane region" description="Helical" evidence="8">
    <location>
        <begin position="249"/>
        <end position="268"/>
    </location>
</feature>
<evidence type="ECO:0000259" key="9">
    <source>
        <dbReference type="Pfam" id="PF01425"/>
    </source>
</evidence>
<evidence type="ECO:0000313" key="11">
    <source>
        <dbReference type="Proteomes" id="UP000248405"/>
    </source>
</evidence>
<dbReference type="AlphaFoldDB" id="A0A319BSA4"/>
<dbReference type="RefSeq" id="XP_025559872.1">
    <property type="nucleotide sequence ID" value="XM_025710232.1"/>
</dbReference>
<dbReference type="Proteomes" id="UP000248405">
    <property type="component" value="Unassembled WGS sequence"/>
</dbReference>
<feature type="region of interest" description="Disordered" evidence="7">
    <location>
        <begin position="1"/>
        <end position="79"/>
    </location>
</feature>
<evidence type="ECO:0000256" key="2">
    <source>
        <dbReference type="ARBA" id="ARBA00009199"/>
    </source>
</evidence>
<dbReference type="GeneID" id="37214824"/>
<dbReference type="Pfam" id="PF13520">
    <property type="entry name" value="AA_permease_2"/>
    <property type="match status" value="1"/>
</dbReference>
<dbReference type="InterPro" id="IPR023631">
    <property type="entry name" value="Amidase_dom"/>
</dbReference>
<comment type="similarity">
    <text evidence="2">Belongs to the amidase family.</text>
</comment>
<feature type="transmembrane region" description="Helical" evidence="8">
    <location>
        <begin position="404"/>
        <end position="425"/>
    </location>
</feature>
<feature type="transmembrane region" description="Helical" evidence="8">
    <location>
        <begin position="538"/>
        <end position="569"/>
    </location>
</feature>
<feature type="transmembrane region" description="Helical" evidence="8">
    <location>
        <begin position="362"/>
        <end position="384"/>
    </location>
</feature>
<feature type="domain" description="Amidase" evidence="9">
    <location>
        <begin position="664"/>
        <end position="1117"/>
    </location>
</feature>
<proteinExistence type="inferred from homology"/>
<feature type="transmembrane region" description="Helical" evidence="8">
    <location>
        <begin position="161"/>
        <end position="184"/>
    </location>
</feature>
<feature type="transmembrane region" description="Helical" evidence="8">
    <location>
        <begin position="509"/>
        <end position="531"/>
    </location>
</feature>
<dbReference type="SUPFAM" id="SSF75304">
    <property type="entry name" value="Amidase signature (AS) enzymes"/>
    <property type="match status" value="1"/>
</dbReference>